<accession>A0A1W2AV19</accession>
<dbReference type="Proteomes" id="UP000192656">
    <property type="component" value="Unassembled WGS sequence"/>
</dbReference>
<dbReference type="EMBL" id="FWXR01000005">
    <property type="protein sequence ID" value="SMC64281.1"/>
    <property type="molecule type" value="Genomic_DNA"/>
</dbReference>
<keyword evidence="2" id="KW-1185">Reference proteome</keyword>
<dbReference type="RefSeq" id="WP_084409522.1">
    <property type="nucleotide sequence ID" value="NZ_FWXR01000005.1"/>
</dbReference>
<dbReference type="PIRSF" id="PIRSF010244">
    <property type="entry name" value="UCP010244_imp"/>
    <property type="match status" value="1"/>
</dbReference>
<reference evidence="1 2" key="1">
    <citation type="submission" date="2017-04" db="EMBL/GenBank/DDBJ databases">
        <authorList>
            <person name="Afonso C.L."/>
            <person name="Miller P.J."/>
            <person name="Scott M.A."/>
            <person name="Spackman E."/>
            <person name="Goraichik I."/>
            <person name="Dimitrov K.M."/>
            <person name="Suarez D.L."/>
            <person name="Swayne D.E."/>
        </authorList>
    </citation>
    <scope>NUCLEOTIDE SEQUENCE [LARGE SCALE GENOMIC DNA]</scope>
    <source>
        <strain evidence="1 2">CGMCC 1.10972</strain>
    </source>
</reference>
<evidence type="ECO:0000313" key="1">
    <source>
        <dbReference type="EMBL" id="SMC64281.1"/>
    </source>
</evidence>
<evidence type="ECO:0000313" key="2">
    <source>
        <dbReference type="Proteomes" id="UP000192656"/>
    </source>
</evidence>
<protein>
    <submittedName>
        <fullName evidence="1">Uncharacterized membrane protein</fullName>
    </submittedName>
</protein>
<dbReference type="STRING" id="937218.SAMN06297251_10586"/>
<organism evidence="1 2">
    <name type="scientific">Fulvimarina manganoxydans</name>
    <dbReference type="NCBI Taxonomy" id="937218"/>
    <lineage>
        <taxon>Bacteria</taxon>
        <taxon>Pseudomonadati</taxon>
        <taxon>Pseudomonadota</taxon>
        <taxon>Alphaproteobacteria</taxon>
        <taxon>Hyphomicrobiales</taxon>
        <taxon>Aurantimonadaceae</taxon>
        <taxon>Fulvimarina</taxon>
    </lineage>
</organism>
<name>A0A1W2AV19_9HYPH</name>
<dbReference type="OrthoDB" id="1346484at2"/>
<gene>
    <name evidence="1" type="ORF">SAMN06297251_10586</name>
</gene>
<sequence>MGRIILTLLVGLVGAGLVHIATIFMVPRVAENNAWGRISALGAPYEVVRIAPLRDTSGQPSAPRQAARNAFSFIDPAFVVAGCRFSLEDGPVEIAASGVLDGFWSTSIYDRKGDNLYSINDRAAIEGVVDLIVGTREQIEAIDAMAPFTSEDTSLPVVVDVGEGYMTLRILIDEESKRPAVDSFLRTVSCAPLDAAGTASTRTSQAGTDN</sequence>
<dbReference type="AlphaFoldDB" id="A0A1W2AV19"/>
<dbReference type="InterPro" id="IPR014456">
    <property type="entry name" value="UCP010244_IM"/>
</dbReference>
<proteinExistence type="predicted"/>